<dbReference type="STRING" id="1047168.A0A0F4G679"/>
<evidence type="ECO:0000313" key="2">
    <source>
        <dbReference type="EMBL" id="KJX92853.1"/>
    </source>
</evidence>
<feature type="region of interest" description="Disordered" evidence="1">
    <location>
        <begin position="318"/>
        <end position="356"/>
    </location>
</feature>
<keyword evidence="3" id="KW-1185">Reference proteome</keyword>
<sequence length="647" mass="69962">MPGTDYTVASVEALRGVSDYPTRPTRASVVATDDFAVSPKVAEKPKMGLKRSTGARRSVRFAASPPTLSSAKFTPTAGSRAESWDDPMITPRATTPPKSGVELLMPSRYSPPSSSDSGSTISESSSQESRYVSKPVRVVEMQYTLPTLEAGAEKRPVFVDSPVSGHQRNASSLSSRRGVPEESFELFFTPIDVTKSQICLSSPTLPLSQAASLVDSDEEEDCLTPKPDLSRPASAIFVGNNARPKPHVSVDLTLSQLDSLTVALAKSTLIQRHVRKHWWDEEDIPEDDTIYSLNSVSTSSLPSSTAIPAPLFSMPNTSISIPSPSATSSLPPSRPLPTPPSSTKSTGPQPTNIALTDPKIHGSPIRYISPSYRLNNIPLSLGSATFLNVPHDTDVECTLRVEQPNNNHGRCKILLQTINQTVEKHSGKQIYLVAVDIDVTDIFLRATLAELASSAGVDVGDIALPSPTSPTPAPLPTIGSSASVDWLAVADSLLSTSESDAIVSDAWNGMAKLTPDDCTMQTLALMSALERLKDQHADFLIIAPSTIKHGNGAPTGIRVPWLSQRLWRDWFGQEKKRDERFEGTRRAFEEDVIESVAKRCAKRQSGREEMKVKWGREELVVGAARLIGNGGEDVWVAFVRGEFGVLM</sequence>
<name>A0A0F4G679_9PEZI</name>
<gene>
    <name evidence="2" type="ORF">TI39_contig5818g00005</name>
</gene>
<proteinExistence type="predicted"/>
<organism evidence="2 3">
    <name type="scientific">Zymoseptoria brevis</name>
    <dbReference type="NCBI Taxonomy" id="1047168"/>
    <lineage>
        <taxon>Eukaryota</taxon>
        <taxon>Fungi</taxon>
        <taxon>Dikarya</taxon>
        <taxon>Ascomycota</taxon>
        <taxon>Pezizomycotina</taxon>
        <taxon>Dothideomycetes</taxon>
        <taxon>Dothideomycetidae</taxon>
        <taxon>Mycosphaerellales</taxon>
        <taxon>Mycosphaerellaceae</taxon>
        <taxon>Zymoseptoria</taxon>
    </lineage>
</organism>
<dbReference type="AlphaFoldDB" id="A0A0F4G679"/>
<feature type="compositionally biased region" description="Polar residues" evidence="1">
    <location>
        <begin position="66"/>
        <end position="77"/>
    </location>
</feature>
<accession>A0A0F4G679</accession>
<feature type="compositionally biased region" description="Low complexity" evidence="1">
    <location>
        <begin position="318"/>
        <end position="331"/>
    </location>
</feature>
<comment type="caution">
    <text evidence="2">The sequence shown here is derived from an EMBL/GenBank/DDBJ whole genome shotgun (WGS) entry which is preliminary data.</text>
</comment>
<reference evidence="2 3" key="1">
    <citation type="submission" date="2015-03" db="EMBL/GenBank/DDBJ databases">
        <title>RNA-seq based gene annotation and comparative genomics of four Zymoseptoria species reveal species-specific pathogenicity related genes and transposable element activity.</title>
        <authorList>
            <person name="Grandaubert J."/>
            <person name="Bhattacharyya A."/>
            <person name="Stukenbrock E.H."/>
        </authorList>
    </citation>
    <scope>NUCLEOTIDE SEQUENCE [LARGE SCALE GENOMIC DNA]</scope>
    <source>
        <strain evidence="2 3">Zb18110</strain>
    </source>
</reference>
<dbReference type="EMBL" id="LAFY01005773">
    <property type="protein sequence ID" value="KJX92853.1"/>
    <property type="molecule type" value="Genomic_DNA"/>
</dbReference>
<evidence type="ECO:0000313" key="3">
    <source>
        <dbReference type="Proteomes" id="UP000033647"/>
    </source>
</evidence>
<evidence type="ECO:0000256" key="1">
    <source>
        <dbReference type="SAM" id="MobiDB-lite"/>
    </source>
</evidence>
<dbReference type="OrthoDB" id="3946381at2759"/>
<feature type="region of interest" description="Disordered" evidence="1">
    <location>
        <begin position="44"/>
        <end position="133"/>
    </location>
</feature>
<feature type="compositionally biased region" description="Low complexity" evidence="1">
    <location>
        <begin position="341"/>
        <end position="351"/>
    </location>
</feature>
<feature type="compositionally biased region" description="Low complexity" evidence="1">
    <location>
        <begin position="107"/>
        <end position="133"/>
    </location>
</feature>
<feature type="compositionally biased region" description="Basic residues" evidence="1">
    <location>
        <begin position="47"/>
        <end position="59"/>
    </location>
</feature>
<protein>
    <submittedName>
        <fullName evidence="2">Uncharacterized protein</fullName>
    </submittedName>
</protein>
<dbReference type="Proteomes" id="UP000033647">
    <property type="component" value="Unassembled WGS sequence"/>
</dbReference>